<evidence type="ECO:0000313" key="3">
    <source>
        <dbReference type="Proteomes" id="UP001163046"/>
    </source>
</evidence>
<accession>A0A9X0D230</accession>
<dbReference type="EMBL" id="MU825891">
    <property type="protein sequence ID" value="KAJ7384045.1"/>
    <property type="molecule type" value="Genomic_DNA"/>
</dbReference>
<comment type="caution">
    <text evidence="2">The sequence shown here is derived from an EMBL/GenBank/DDBJ whole genome shotgun (WGS) entry which is preliminary data.</text>
</comment>
<evidence type="ECO:0000313" key="2">
    <source>
        <dbReference type="EMBL" id="KAJ7384045.1"/>
    </source>
</evidence>
<name>A0A9X0D230_9CNID</name>
<dbReference type="AlphaFoldDB" id="A0A9X0D230"/>
<feature type="region of interest" description="Disordered" evidence="1">
    <location>
        <begin position="122"/>
        <end position="150"/>
    </location>
</feature>
<proteinExistence type="predicted"/>
<reference evidence="2" key="1">
    <citation type="submission" date="2023-01" db="EMBL/GenBank/DDBJ databases">
        <title>Genome assembly of the deep-sea coral Lophelia pertusa.</title>
        <authorList>
            <person name="Herrera S."/>
            <person name="Cordes E."/>
        </authorList>
    </citation>
    <scope>NUCLEOTIDE SEQUENCE</scope>
    <source>
        <strain evidence="2">USNM1676648</strain>
        <tissue evidence="2">Polyp</tissue>
    </source>
</reference>
<organism evidence="2 3">
    <name type="scientific">Desmophyllum pertusum</name>
    <dbReference type="NCBI Taxonomy" id="174260"/>
    <lineage>
        <taxon>Eukaryota</taxon>
        <taxon>Metazoa</taxon>
        <taxon>Cnidaria</taxon>
        <taxon>Anthozoa</taxon>
        <taxon>Hexacorallia</taxon>
        <taxon>Scleractinia</taxon>
        <taxon>Caryophylliina</taxon>
        <taxon>Caryophylliidae</taxon>
        <taxon>Desmophyllum</taxon>
    </lineage>
</organism>
<feature type="compositionally biased region" description="Basic and acidic residues" evidence="1">
    <location>
        <begin position="125"/>
        <end position="139"/>
    </location>
</feature>
<keyword evidence="3" id="KW-1185">Reference proteome</keyword>
<gene>
    <name evidence="2" type="ORF">OS493_024059</name>
</gene>
<dbReference type="Proteomes" id="UP001163046">
    <property type="component" value="Unassembled WGS sequence"/>
</dbReference>
<sequence>MELRNLVLHIHRAEVAQDPTYEALQYSKLFYITTMAEGLSESKGFPIGVLRFYKRTLRVRSGVSFNTHTTEGTQEVLWEARDTKRPADPLCLVTYNGGELPPDFTILKHWAALNNIPPSRIVPPLKKEDENDRDMHENLDNSGQLDTTVVVDEEVQKNLLK</sequence>
<evidence type="ECO:0000256" key="1">
    <source>
        <dbReference type="SAM" id="MobiDB-lite"/>
    </source>
</evidence>
<protein>
    <submittedName>
        <fullName evidence="2">Uncharacterized protein</fullName>
    </submittedName>
</protein>